<proteinExistence type="predicted"/>
<evidence type="ECO:0000313" key="2">
    <source>
        <dbReference type="EMBL" id="QNM81747.1"/>
    </source>
</evidence>
<reference evidence="2 3" key="1">
    <citation type="submission" date="2020-08" db="EMBL/GenBank/DDBJ databases">
        <title>Sphingomonas sp. sand1-3 16S ribosomal RNA gene Genome sequencing and assembly.</title>
        <authorList>
            <person name="Kang M."/>
        </authorList>
    </citation>
    <scope>NUCLEOTIDE SEQUENCE [LARGE SCALE GENOMIC DNA]</scope>
    <source>
        <strain evidence="3">sand1-3</strain>
    </source>
</reference>
<evidence type="ECO:0000256" key="1">
    <source>
        <dbReference type="SAM" id="SignalP"/>
    </source>
</evidence>
<keyword evidence="1" id="KW-0732">Signal</keyword>
<accession>A0A7G9KZE8</accession>
<protein>
    <submittedName>
        <fullName evidence="2">Uncharacterized protein</fullName>
    </submittedName>
</protein>
<dbReference type="RefSeq" id="WP_187478703.1">
    <property type="nucleotide sequence ID" value="NZ_CP060697.1"/>
</dbReference>
<dbReference type="EMBL" id="CP060697">
    <property type="protein sequence ID" value="QNM81747.1"/>
    <property type="molecule type" value="Genomic_DNA"/>
</dbReference>
<dbReference type="Proteomes" id="UP000515861">
    <property type="component" value="Chromosome"/>
</dbReference>
<keyword evidence="3" id="KW-1185">Reference proteome</keyword>
<feature type="signal peptide" evidence="1">
    <location>
        <begin position="1"/>
        <end position="19"/>
    </location>
</feature>
<name>A0A7G9KZE8_9SPHN</name>
<sequence length="115" mass="12635">MRRLLIASLVLALAACGRAPRPETPSVAVPQSEHTRGEIIGRTIEELVRRWGTPALQVREGTSLKLQYRSRLCVLDAYFYPGVGNAPMRVTYVDTRTRALADIDQALCVGSLDAP</sequence>
<dbReference type="PROSITE" id="PS51257">
    <property type="entry name" value="PROKAR_LIPOPROTEIN"/>
    <property type="match status" value="1"/>
</dbReference>
<gene>
    <name evidence="2" type="ORF">H8M03_06635</name>
</gene>
<evidence type="ECO:0000313" key="3">
    <source>
        <dbReference type="Proteomes" id="UP000515861"/>
    </source>
</evidence>
<feature type="chain" id="PRO_5028994662" evidence="1">
    <location>
        <begin position="20"/>
        <end position="115"/>
    </location>
</feature>
<dbReference type="KEGG" id="ssau:H8M03_06635"/>
<dbReference type="AlphaFoldDB" id="A0A7G9KZE8"/>
<organism evidence="2 3">
    <name type="scientific">Sphingomonas sabuli</name>
    <dbReference type="NCBI Taxonomy" id="2764186"/>
    <lineage>
        <taxon>Bacteria</taxon>
        <taxon>Pseudomonadati</taxon>
        <taxon>Pseudomonadota</taxon>
        <taxon>Alphaproteobacteria</taxon>
        <taxon>Sphingomonadales</taxon>
        <taxon>Sphingomonadaceae</taxon>
        <taxon>Sphingomonas</taxon>
    </lineage>
</organism>